<dbReference type="SUPFAM" id="SSF55486">
    <property type="entry name" value="Metalloproteases ('zincins'), catalytic domain"/>
    <property type="match status" value="1"/>
</dbReference>
<dbReference type="GO" id="GO:0098609">
    <property type="term" value="P:cell-cell adhesion"/>
    <property type="evidence" value="ECO:0007669"/>
    <property type="project" value="TreeGrafter"/>
</dbReference>
<dbReference type="PANTHER" id="PTHR46938">
    <property type="entry name" value="DISCOIDIN-1 SUBUNIT A-RELATED-RELATED"/>
    <property type="match status" value="1"/>
</dbReference>
<dbReference type="GO" id="GO:0046871">
    <property type="term" value="F:N-acetylgalactosamine binding"/>
    <property type="evidence" value="ECO:0007669"/>
    <property type="project" value="TreeGrafter"/>
</dbReference>
<protein>
    <recommendedName>
        <fullName evidence="1">Peptidase metallopeptidase domain-containing protein</fullName>
    </recommendedName>
</protein>
<dbReference type="GO" id="GO:0008270">
    <property type="term" value="F:zinc ion binding"/>
    <property type="evidence" value="ECO:0007669"/>
    <property type="project" value="InterPro"/>
</dbReference>
<organism evidence="2 3">
    <name type="scientific">Emydomyces testavorans</name>
    <dbReference type="NCBI Taxonomy" id="2070801"/>
    <lineage>
        <taxon>Eukaryota</taxon>
        <taxon>Fungi</taxon>
        <taxon>Dikarya</taxon>
        <taxon>Ascomycota</taxon>
        <taxon>Pezizomycotina</taxon>
        <taxon>Eurotiomycetes</taxon>
        <taxon>Eurotiomycetidae</taxon>
        <taxon>Onygenales</taxon>
        <taxon>Nannizziopsiaceae</taxon>
        <taxon>Emydomyces</taxon>
    </lineage>
</organism>
<gene>
    <name evidence="2" type="ORF">PRK78_003746</name>
</gene>
<dbReference type="EMBL" id="CP120628">
    <property type="protein sequence ID" value="WEW58278.1"/>
    <property type="molecule type" value="Genomic_DNA"/>
</dbReference>
<evidence type="ECO:0000313" key="3">
    <source>
        <dbReference type="Proteomes" id="UP001219355"/>
    </source>
</evidence>
<dbReference type="InterPro" id="IPR001506">
    <property type="entry name" value="Peptidase_M12A"/>
</dbReference>
<dbReference type="GO" id="GO:0006508">
    <property type="term" value="P:proteolysis"/>
    <property type="evidence" value="ECO:0007669"/>
    <property type="project" value="InterPro"/>
</dbReference>
<dbReference type="SUPFAM" id="SSF141086">
    <property type="entry name" value="Agglutinin HPA-like"/>
    <property type="match status" value="3"/>
</dbReference>
<dbReference type="InterPro" id="IPR024079">
    <property type="entry name" value="MetalloPept_cat_dom_sf"/>
</dbReference>
<dbReference type="SMART" id="SM00235">
    <property type="entry name" value="ZnMc"/>
    <property type="match status" value="1"/>
</dbReference>
<dbReference type="Gene3D" id="2.60.40.2080">
    <property type="match status" value="3"/>
</dbReference>
<dbReference type="InterPro" id="IPR019019">
    <property type="entry name" value="H-type_lectin_domain"/>
</dbReference>
<dbReference type="GO" id="GO:0098636">
    <property type="term" value="C:protein complex involved in cell adhesion"/>
    <property type="evidence" value="ECO:0007669"/>
    <property type="project" value="TreeGrafter"/>
</dbReference>
<dbReference type="GO" id="GO:0070492">
    <property type="term" value="F:oligosaccharide binding"/>
    <property type="evidence" value="ECO:0007669"/>
    <property type="project" value="TreeGrafter"/>
</dbReference>
<evidence type="ECO:0000259" key="1">
    <source>
        <dbReference type="SMART" id="SM00235"/>
    </source>
</evidence>
<dbReference type="InterPro" id="IPR052487">
    <property type="entry name" value="Galactose-binding_lectin"/>
</dbReference>
<dbReference type="GO" id="GO:0004222">
    <property type="term" value="F:metalloendopeptidase activity"/>
    <property type="evidence" value="ECO:0007669"/>
    <property type="project" value="InterPro"/>
</dbReference>
<dbReference type="GO" id="GO:0030247">
    <property type="term" value="F:polysaccharide binding"/>
    <property type="evidence" value="ECO:0007669"/>
    <property type="project" value="TreeGrafter"/>
</dbReference>
<accession>A0AAF0DHC5</accession>
<feature type="domain" description="Peptidase metallopeptidase" evidence="1">
    <location>
        <begin position="53"/>
        <end position="201"/>
    </location>
</feature>
<proteinExistence type="predicted"/>
<dbReference type="CDD" id="cd04327">
    <property type="entry name" value="ZnMc_MMP_like_3"/>
    <property type="match status" value="1"/>
</dbReference>
<dbReference type="AlphaFoldDB" id="A0AAF0DHC5"/>
<dbReference type="GO" id="GO:0009986">
    <property type="term" value="C:cell surface"/>
    <property type="evidence" value="ECO:0007669"/>
    <property type="project" value="TreeGrafter"/>
</dbReference>
<keyword evidence="3" id="KW-1185">Reference proteome</keyword>
<dbReference type="InterPro" id="IPR037221">
    <property type="entry name" value="H-type_lectin_dom_sf"/>
</dbReference>
<dbReference type="Proteomes" id="UP001219355">
    <property type="component" value="Chromosome 2"/>
</dbReference>
<dbReference type="Gene3D" id="3.40.390.10">
    <property type="entry name" value="Collagenase (Catalytic Domain)"/>
    <property type="match status" value="1"/>
</dbReference>
<dbReference type="Pfam" id="PF01400">
    <property type="entry name" value="Astacin"/>
    <property type="match status" value="1"/>
</dbReference>
<dbReference type="InterPro" id="IPR006026">
    <property type="entry name" value="Peptidase_Metallo"/>
</dbReference>
<name>A0AAF0DHC5_9EURO</name>
<sequence>MAEIRVCTVMPIPPELQAKAASACVKENPRNAQQITTAKKHMPHKSSKLALPVNTMWADGRTLRVRLLSGSDYIKSKIKQYATKWTEYANIKLQFVESGDAEIRVRVNSDGTSWSYVGSTNLSISSDNNTMNFGWLTDQTSDEEFSRVVTHEFGHALGCIHEHQSPAANIKWNKQVVYDYYEKLGWSKEKVDFNIFDHYSQTTTQYSDFDSKSIMLYSIPKEWTTDGFSVGWNTVLSDTDKAFIADMYPKEGADTAYFNTMEVRPWYQPSTEAVKRVIFPKPYSSPPGLAIGLNWLDVDHAHNVRVNASASNVRKDEFDIHLTTWDDTKLYSAGCSWLEVAANDKDFQIGEFSTEDDHPWNQPKQKTSRSITFPRAYNSPPQVLIWMKRLDLKKDADLRASAYLTDITATSFTIHINTWGSATVYSCAVSWIAYPSDKKDIASGTFSTREIDPWESIPLENSGQLSFNKTFQKTPKVLLGLRRIDVDGQRNLRIKLSASSISKTGMTWHIDSWGDTLLNGASGSYIALG</sequence>
<evidence type="ECO:0000313" key="2">
    <source>
        <dbReference type="EMBL" id="WEW58278.1"/>
    </source>
</evidence>
<dbReference type="Pfam" id="PF09458">
    <property type="entry name" value="H_lectin"/>
    <property type="match status" value="3"/>
</dbReference>
<reference evidence="2" key="1">
    <citation type="submission" date="2023-03" db="EMBL/GenBank/DDBJ databases">
        <title>Emydomyces testavorans Genome Sequence.</title>
        <authorList>
            <person name="Hoyer L."/>
        </authorList>
    </citation>
    <scope>NUCLEOTIDE SEQUENCE</scope>
    <source>
        <strain evidence="2">16-2883</strain>
    </source>
</reference>